<protein>
    <recommendedName>
        <fullName evidence="4">Transposase IS166 family protein</fullName>
    </recommendedName>
</protein>
<evidence type="ECO:0000256" key="1">
    <source>
        <dbReference type="SAM" id="Coils"/>
    </source>
</evidence>
<dbReference type="AlphaFoldDB" id="A0A1C7ICS3"/>
<keyword evidence="1" id="KW-0175">Coiled coil</keyword>
<dbReference type="Proteomes" id="UP000092574">
    <property type="component" value="Chromosome"/>
</dbReference>
<feature type="coiled-coil region" evidence="1">
    <location>
        <begin position="22"/>
        <end position="49"/>
    </location>
</feature>
<proteinExistence type="predicted"/>
<dbReference type="RefSeq" id="WP_065542470.1">
    <property type="nucleotide sequence ID" value="NZ_CP015405.2"/>
</dbReference>
<dbReference type="KEGG" id="byl:A4V09_11285"/>
<accession>A0A1C7ICS3</accession>
<dbReference type="EMBL" id="CP015405">
    <property type="protein sequence ID" value="ANU76299.1"/>
    <property type="molecule type" value="Genomic_DNA"/>
</dbReference>
<organism evidence="2 3">
    <name type="scientific">Blautia pseudococcoides</name>
    <dbReference type="NCBI Taxonomy" id="1796616"/>
    <lineage>
        <taxon>Bacteria</taxon>
        <taxon>Bacillati</taxon>
        <taxon>Bacillota</taxon>
        <taxon>Clostridia</taxon>
        <taxon>Lachnospirales</taxon>
        <taxon>Lachnospiraceae</taxon>
        <taxon>Blautia</taxon>
    </lineage>
</organism>
<evidence type="ECO:0000313" key="2">
    <source>
        <dbReference type="EMBL" id="ANU76299.1"/>
    </source>
</evidence>
<gene>
    <name evidence="2" type="ORF">A4V09_11285</name>
</gene>
<keyword evidence="3" id="KW-1185">Reference proteome</keyword>
<sequence>MAVKYTEEQINTVDKSFLIHLLLQQQEQLEALTKELHASNEKIQLSMEQVILGKQNRFGKKTRIRRPTTETLQMINQLFTDKKEVLEKVSRENERKNVWKFICWKAVAVVHILAGRKNRLLKPHRSRDSVALVALESRSSTKM</sequence>
<evidence type="ECO:0008006" key="4">
    <source>
        <dbReference type="Google" id="ProtNLM"/>
    </source>
</evidence>
<reference evidence="2" key="1">
    <citation type="submission" date="2017-04" db="EMBL/GenBank/DDBJ databases">
        <title>Complete Genome Sequences of Twelve Strains of a Stable Defined Moderately Diverse Mouse Microbiota 2 (sDMDMm2).</title>
        <authorList>
            <person name="Uchimura Y."/>
            <person name="Wyss M."/>
            <person name="Brugiroux S."/>
            <person name="Limenitakis J.P."/>
            <person name="Stecher B."/>
            <person name="McCoy K.D."/>
            <person name="Macpherson A.J."/>
        </authorList>
    </citation>
    <scope>NUCLEOTIDE SEQUENCE</scope>
    <source>
        <strain evidence="2">YL58</strain>
    </source>
</reference>
<evidence type="ECO:0000313" key="3">
    <source>
        <dbReference type="Proteomes" id="UP000092574"/>
    </source>
</evidence>
<name>A0A1C7ICS3_9FIRM</name>